<dbReference type="Proteomes" id="UP000602050">
    <property type="component" value="Unassembled WGS sequence"/>
</dbReference>
<protein>
    <recommendedName>
        <fullName evidence="5">Methyl-accepting transducer domain-containing protein</fullName>
    </recommendedName>
</protein>
<dbReference type="PANTHER" id="PTHR32089">
    <property type="entry name" value="METHYL-ACCEPTING CHEMOTAXIS PROTEIN MCPB"/>
    <property type="match status" value="1"/>
</dbReference>
<accession>A0A8J2TLD4</accession>
<evidence type="ECO:0000256" key="4">
    <source>
        <dbReference type="SAM" id="Phobius"/>
    </source>
</evidence>
<keyword evidence="1 2" id="KW-0807">Transducer</keyword>
<dbReference type="RefSeq" id="WP_188391986.1">
    <property type="nucleotide sequence ID" value="NZ_BMEV01000028.1"/>
</dbReference>
<dbReference type="Gene3D" id="1.10.287.950">
    <property type="entry name" value="Methyl-accepting chemotaxis protein"/>
    <property type="match status" value="1"/>
</dbReference>
<evidence type="ECO:0000256" key="3">
    <source>
        <dbReference type="SAM" id="Coils"/>
    </source>
</evidence>
<dbReference type="Pfam" id="PF00015">
    <property type="entry name" value="MCPsignal"/>
    <property type="match status" value="1"/>
</dbReference>
<dbReference type="GO" id="GO:0007165">
    <property type="term" value="P:signal transduction"/>
    <property type="evidence" value="ECO:0007669"/>
    <property type="project" value="UniProtKB-KW"/>
</dbReference>
<dbReference type="AlphaFoldDB" id="A0A8J2TLD4"/>
<keyword evidence="3" id="KW-0175">Coiled coil</keyword>
<evidence type="ECO:0000259" key="5">
    <source>
        <dbReference type="PROSITE" id="PS50111"/>
    </source>
</evidence>
<gene>
    <name evidence="6" type="ORF">GCM10010978_17190</name>
</gene>
<reference evidence="6" key="2">
    <citation type="submission" date="2020-09" db="EMBL/GenBank/DDBJ databases">
        <authorList>
            <person name="Sun Q."/>
            <person name="Zhou Y."/>
        </authorList>
    </citation>
    <scope>NUCLEOTIDE SEQUENCE</scope>
    <source>
        <strain evidence="6">CGMCC 1.12360</strain>
    </source>
</reference>
<keyword evidence="7" id="KW-1185">Reference proteome</keyword>
<feature type="domain" description="Methyl-accepting transducer" evidence="5">
    <location>
        <begin position="206"/>
        <end position="456"/>
    </location>
</feature>
<keyword evidence="4" id="KW-0472">Membrane</keyword>
<keyword evidence="4" id="KW-0812">Transmembrane</keyword>
<comment type="caution">
    <text evidence="6">The sequence shown here is derived from an EMBL/GenBank/DDBJ whole genome shotgun (WGS) entry which is preliminary data.</text>
</comment>
<feature type="coiled-coil region" evidence="3">
    <location>
        <begin position="361"/>
        <end position="395"/>
    </location>
</feature>
<evidence type="ECO:0000256" key="1">
    <source>
        <dbReference type="ARBA" id="ARBA00023224"/>
    </source>
</evidence>
<sequence length="487" mass="54158">MGRNRKVIRRQNRILINILIFSFVLGAGAELILGAPTANILSISIGGIFGISLALFFHIKEIYMKAVPYIAIFVISGITLLIMASSSYVTNILFIFYLLAVAAVSLSLTVLHIGGALGLLLLAYYVGIKGGIVGLDLRATAITIVFYILIFTVLVMQVKIARSLISDAENALQQNHQYLRKQEKFVEIVQDGAKDVRKQMDIIEQDSRMNSASFQEMLQAFREINEAGKAQAESATRITVTTETAEKLVEEMIDSFMENSKNGKKLTDLSKKGRQSMEALMNLLYGYQQSFNQLITNTEALIAKLKENHQFTYKIQDIAAQTNLLALNASIEAARAGESGKGFSVVANEVRKLAEQTHNFAVQMSENLRAVETNVMETEQEVQRNKKQLEESSATVAIANEHFEEISEQLFRFVHEIDSLHNKAEKIKYSAKTIDQSVDQLASLMEETSATIEQLEGVINGQADRLKHLVEAIERSNEAAATLENLR</sequence>
<feature type="transmembrane region" description="Helical" evidence="4">
    <location>
        <begin position="139"/>
        <end position="158"/>
    </location>
</feature>
<reference evidence="6" key="1">
    <citation type="journal article" date="2014" name="Int. J. Syst. Evol. Microbiol.">
        <title>Complete genome sequence of Corynebacterium casei LMG S-19264T (=DSM 44701T), isolated from a smear-ripened cheese.</title>
        <authorList>
            <consortium name="US DOE Joint Genome Institute (JGI-PGF)"/>
            <person name="Walter F."/>
            <person name="Albersmeier A."/>
            <person name="Kalinowski J."/>
            <person name="Ruckert C."/>
        </authorList>
    </citation>
    <scope>NUCLEOTIDE SEQUENCE</scope>
    <source>
        <strain evidence="6">CGMCC 1.12360</strain>
    </source>
</reference>
<feature type="transmembrane region" description="Helical" evidence="4">
    <location>
        <begin position="94"/>
        <end position="127"/>
    </location>
</feature>
<proteinExistence type="predicted"/>
<feature type="transmembrane region" description="Helical" evidence="4">
    <location>
        <begin position="66"/>
        <end position="88"/>
    </location>
</feature>
<name>A0A8J2TLD4_9BACI</name>
<feature type="transmembrane region" description="Helical" evidence="4">
    <location>
        <begin position="40"/>
        <end position="59"/>
    </location>
</feature>
<evidence type="ECO:0000256" key="2">
    <source>
        <dbReference type="PROSITE-ProRule" id="PRU00284"/>
    </source>
</evidence>
<dbReference type="PANTHER" id="PTHR32089:SF114">
    <property type="entry name" value="METHYL-ACCEPTING CHEMOTAXIS PROTEIN MCPB"/>
    <property type="match status" value="1"/>
</dbReference>
<dbReference type="PROSITE" id="PS50111">
    <property type="entry name" value="CHEMOTAXIS_TRANSDUC_2"/>
    <property type="match status" value="1"/>
</dbReference>
<dbReference type="EMBL" id="BMEV01000028">
    <property type="protein sequence ID" value="GFZ76164.1"/>
    <property type="molecule type" value="Genomic_DNA"/>
</dbReference>
<dbReference type="GO" id="GO:0016020">
    <property type="term" value="C:membrane"/>
    <property type="evidence" value="ECO:0007669"/>
    <property type="project" value="InterPro"/>
</dbReference>
<dbReference type="SMART" id="SM00283">
    <property type="entry name" value="MA"/>
    <property type="match status" value="1"/>
</dbReference>
<keyword evidence="4" id="KW-1133">Transmembrane helix</keyword>
<feature type="coiled-coil region" evidence="3">
    <location>
        <begin position="438"/>
        <end position="486"/>
    </location>
</feature>
<evidence type="ECO:0000313" key="7">
    <source>
        <dbReference type="Proteomes" id="UP000602050"/>
    </source>
</evidence>
<evidence type="ECO:0000313" key="6">
    <source>
        <dbReference type="EMBL" id="GFZ76164.1"/>
    </source>
</evidence>
<dbReference type="SUPFAM" id="SSF58104">
    <property type="entry name" value="Methyl-accepting chemotaxis protein (MCP) signaling domain"/>
    <property type="match status" value="1"/>
</dbReference>
<feature type="transmembrane region" description="Helical" evidence="4">
    <location>
        <begin position="12"/>
        <end position="34"/>
    </location>
</feature>
<organism evidence="6 7">
    <name type="scientific">Compostibacillus humi</name>
    <dbReference type="NCBI Taxonomy" id="1245525"/>
    <lineage>
        <taxon>Bacteria</taxon>
        <taxon>Bacillati</taxon>
        <taxon>Bacillota</taxon>
        <taxon>Bacilli</taxon>
        <taxon>Bacillales</taxon>
        <taxon>Bacillaceae</taxon>
        <taxon>Compostibacillus</taxon>
    </lineage>
</organism>
<dbReference type="InterPro" id="IPR004089">
    <property type="entry name" value="MCPsignal_dom"/>
</dbReference>